<evidence type="ECO:0000313" key="1">
    <source>
        <dbReference type="EMBL" id="SMF97880.1"/>
    </source>
</evidence>
<accession>A0A1Y6D612</accession>
<evidence type="ECO:0000313" key="2">
    <source>
        <dbReference type="Proteomes" id="UP000192923"/>
    </source>
</evidence>
<dbReference type="EMBL" id="FXAM01000006">
    <property type="protein sequence ID" value="SMF97880.1"/>
    <property type="molecule type" value="Genomic_DNA"/>
</dbReference>
<name>A0A1Y6D612_9GAMM</name>
<keyword evidence="2" id="KW-1185">Reference proteome</keyword>
<dbReference type="AlphaFoldDB" id="A0A1Y6D612"/>
<protein>
    <submittedName>
        <fullName evidence="1">Uncharacterized protein</fullName>
    </submittedName>
</protein>
<dbReference type="STRING" id="1760988.SAMN02949497_4863"/>
<sequence length="922" mass="103769">MKFLRNTFTLSSSVIEMITGHLQDEARHTHFGLYQRKSGNIFLTEDQKIDLVSGTPMADIRKRAFIFNHVQEFKAIDGTVFQAFVYQDAAQESESDFDLDDVIDRIMGKPGLSNLRNSGNVPFNGFVSELFARRQQFILDYVRSIREIKYIFMSFHDILDHRLAVEDVLPNGVGTVSVSLGTPLSLNVVDPKNPKACDKNILGGAHYRALRESKLRAPGSDKERNQLFFLPHIRTYNSLKTQVVTLFYSYLGRVVRIVLRRESLDRSEYSFDFAVTPRLVRKGALDAPDRFVDGKDALIFGSPMIVPESKIERSEIEDKALLNKLAFVYQSITLSYKDYALPYSTVIKMTGEDLAQVSGFKVSHAFDEESEAYDYFCAKMPSDVVVGNMFPLDPGSEKLESESVHQTTANKDYISALIYRTLQEKEAEYGMALGTCEGRIQPTGKAVFPAKASVDPRKMHAKTVSLGRKPKGIRHFFADDYALFNFNLREADLVAYWASQHGVRNLAELPKDARGRLMIRKGEGIAASGDHTALENLAYILYKCLSLSSGNIIQFCNRADDLLHGNDFVRKNVEAQLQRKLLCDLEDAPSKVIDYMATDFGIGGRSKAIFFDNRHADSARNAQHGVFIEVITIDEFARNGSVQMFDALHTDERGLMRELVNKDPRLKEEIRDLILEGDEQSYLFLIFDGNFHSWKHAKQIKEELLNCLGEMNADPESVAQKVIVAFIPKNMRVQIYYPDAGAASPSSKAKPNGLLVCDVSPTEAYVSFNAKRQDALQQKPYEVRLPEGGDVGGNLGKVINLLSLLHAKDLVLPTSFLEIRDHAIIHAIDKVTGNAALAEKWIVKENAPIIDAMVKMIADDGYSGEPLNADQKERRNGILRRFREDIDAHYADPSLNNLFITSVRNFSKAKRRNGMIKLSLFM</sequence>
<proteinExistence type="predicted"/>
<reference evidence="1 2" key="1">
    <citation type="submission" date="2016-12" db="EMBL/GenBank/DDBJ databases">
        <authorList>
            <person name="Song W.-J."/>
            <person name="Kurnit D.M."/>
        </authorList>
    </citation>
    <scope>NUCLEOTIDE SEQUENCE [LARGE SCALE GENOMIC DNA]</scope>
    <source>
        <strain evidence="1 2">175</strain>
    </source>
</reference>
<gene>
    <name evidence="1" type="ORF">SAMN02949497_4863</name>
</gene>
<dbReference type="Proteomes" id="UP000192923">
    <property type="component" value="Unassembled WGS sequence"/>
</dbReference>
<organism evidence="1 2">
    <name type="scientific">Methylomagnum ishizawai</name>
    <dbReference type="NCBI Taxonomy" id="1760988"/>
    <lineage>
        <taxon>Bacteria</taxon>
        <taxon>Pseudomonadati</taxon>
        <taxon>Pseudomonadota</taxon>
        <taxon>Gammaproteobacteria</taxon>
        <taxon>Methylococcales</taxon>
        <taxon>Methylococcaceae</taxon>
        <taxon>Methylomagnum</taxon>
    </lineage>
</organism>
<dbReference type="RefSeq" id="WP_125469210.1">
    <property type="nucleotide sequence ID" value="NZ_FXAM01000006.1"/>
</dbReference>